<gene>
    <name evidence="1" type="ORF">Cflav_PD3544</name>
</gene>
<evidence type="ECO:0000313" key="1">
    <source>
        <dbReference type="EMBL" id="EEF60574.1"/>
    </source>
</evidence>
<keyword evidence="2" id="KW-1185">Reference proteome</keyword>
<name>B9XI81_PEDPL</name>
<dbReference type="EMBL" id="ABOX02000016">
    <property type="protein sequence ID" value="EEF60574.1"/>
    <property type="molecule type" value="Genomic_DNA"/>
</dbReference>
<sequence length="69" mass="7877">MFWHNMLMTAKAHVLELVQKLPEGASYEQIAREIELVAGIREAQEQIARGEGMTVEEVLKQIPSWIIKS</sequence>
<dbReference type="STRING" id="320771.Cflav_PD3544"/>
<reference evidence="1 2" key="1">
    <citation type="journal article" date="2011" name="J. Bacteriol.">
        <title>Genome sequence of 'Pedosphaera parvula' Ellin514, an aerobic Verrucomicrobial isolate from pasture soil.</title>
        <authorList>
            <person name="Kant R."/>
            <person name="van Passel M.W."/>
            <person name="Sangwan P."/>
            <person name="Palva A."/>
            <person name="Lucas S."/>
            <person name="Copeland A."/>
            <person name="Lapidus A."/>
            <person name="Glavina Del Rio T."/>
            <person name="Dalin E."/>
            <person name="Tice H."/>
            <person name="Bruce D."/>
            <person name="Goodwin L."/>
            <person name="Pitluck S."/>
            <person name="Chertkov O."/>
            <person name="Larimer F.W."/>
            <person name="Land M.L."/>
            <person name="Hauser L."/>
            <person name="Brettin T.S."/>
            <person name="Detter J.C."/>
            <person name="Han S."/>
            <person name="de Vos W.M."/>
            <person name="Janssen P.H."/>
            <person name="Smidt H."/>
        </authorList>
    </citation>
    <scope>NUCLEOTIDE SEQUENCE [LARGE SCALE GENOMIC DNA]</scope>
    <source>
        <strain evidence="1 2">Ellin514</strain>
    </source>
</reference>
<proteinExistence type="predicted"/>
<feature type="non-terminal residue" evidence="1">
    <location>
        <position position="69"/>
    </location>
</feature>
<organism evidence="1 2">
    <name type="scientific">Pedosphaera parvula (strain Ellin514)</name>
    <dbReference type="NCBI Taxonomy" id="320771"/>
    <lineage>
        <taxon>Bacteria</taxon>
        <taxon>Pseudomonadati</taxon>
        <taxon>Verrucomicrobiota</taxon>
        <taxon>Pedosphaerae</taxon>
        <taxon>Pedosphaerales</taxon>
        <taxon>Pedosphaeraceae</taxon>
        <taxon>Pedosphaera</taxon>
    </lineage>
</organism>
<comment type="caution">
    <text evidence="1">The sequence shown here is derived from an EMBL/GenBank/DDBJ whole genome shotgun (WGS) entry which is preliminary data.</text>
</comment>
<dbReference type="Proteomes" id="UP000003688">
    <property type="component" value="Unassembled WGS sequence"/>
</dbReference>
<accession>B9XI81</accession>
<evidence type="ECO:0000313" key="2">
    <source>
        <dbReference type="Proteomes" id="UP000003688"/>
    </source>
</evidence>
<protein>
    <submittedName>
        <fullName evidence="1">Uncharacterized protein</fullName>
    </submittedName>
</protein>
<dbReference type="AlphaFoldDB" id="B9XI81"/>